<dbReference type="KEGG" id="dfa:DFA_04502"/>
<evidence type="ECO:0000313" key="3">
    <source>
        <dbReference type="Proteomes" id="UP000007797"/>
    </source>
</evidence>
<evidence type="ECO:0000256" key="1">
    <source>
        <dbReference type="SAM" id="MobiDB-lite"/>
    </source>
</evidence>
<feature type="region of interest" description="Disordered" evidence="1">
    <location>
        <begin position="41"/>
        <end position="64"/>
    </location>
</feature>
<evidence type="ECO:0000313" key="2">
    <source>
        <dbReference type="EMBL" id="EGG22384.1"/>
    </source>
</evidence>
<dbReference type="GeneID" id="14874393"/>
<gene>
    <name evidence="2" type="ORF">DFA_04502</name>
</gene>
<dbReference type="AlphaFoldDB" id="F4PPS1"/>
<accession>F4PPS1</accession>
<keyword evidence="3" id="KW-1185">Reference proteome</keyword>
<dbReference type="EMBL" id="GL883009">
    <property type="protein sequence ID" value="EGG22384.1"/>
    <property type="molecule type" value="Genomic_DNA"/>
</dbReference>
<organism evidence="2 3">
    <name type="scientific">Cavenderia fasciculata</name>
    <name type="common">Slime mold</name>
    <name type="synonym">Dictyostelium fasciculatum</name>
    <dbReference type="NCBI Taxonomy" id="261658"/>
    <lineage>
        <taxon>Eukaryota</taxon>
        <taxon>Amoebozoa</taxon>
        <taxon>Evosea</taxon>
        <taxon>Eumycetozoa</taxon>
        <taxon>Dictyostelia</taxon>
        <taxon>Acytosteliales</taxon>
        <taxon>Cavenderiaceae</taxon>
        <taxon>Cavenderia</taxon>
    </lineage>
</organism>
<dbReference type="Proteomes" id="UP000007797">
    <property type="component" value="Unassembled WGS sequence"/>
</dbReference>
<sequence length="64" mass="6962">MSIATSYNSLARKANRNFSIYIESRPKVLVKANPGVGNHDGLTLKTQVGDQPPNDIFPQTFGEG</sequence>
<name>F4PPS1_CACFS</name>
<reference evidence="3" key="1">
    <citation type="journal article" date="2011" name="Genome Res.">
        <title>Phylogeny-wide analysis of social amoeba genomes highlights ancient origins for complex intercellular communication.</title>
        <authorList>
            <person name="Heidel A.J."/>
            <person name="Lawal H.M."/>
            <person name="Felder M."/>
            <person name="Schilde C."/>
            <person name="Helps N.R."/>
            <person name="Tunggal B."/>
            <person name="Rivero F."/>
            <person name="John U."/>
            <person name="Schleicher M."/>
            <person name="Eichinger L."/>
            <person name="Platzer M."/>
            <person name="Noegel A.A."/>
            <person name="Schaap P."/>
            <person name="Gloeckner G."/>
        </authorList>
    </citation>
    <scope>NUCLEOTIDE SEQUENCE [LARGE SCALE GENOMIC DNA]</scope>
    <source>
        <strain evidence="3">SH3</strain>
    </source>
</reference>
<dbReference type="RefSeq" id="XP_004360235.1">
    <property type="nucleotide sequence ID" value="XM_004360178.1"/>
</dbReference>
<proteinExistence type="predicted"/>
<protein>
    <submittedName>
        <fullName evidence="2">Uncharacterized protein</fullName>
    </submittedName>
</protein>